<evidence type="ECO:0000313" key="1">
    <source>
        <dbReference type="EMBL" id="GAK98265.1"/>
    </source>
</evidence>
<protein>
    <submittedName>
        <fullName evidence="1">Uncharacterized protein</fullName>
    </submittedName>
</protein>
<organism evidence="1 2">
    <name type="scientific">Nonlabens tegetincola</name>
    <dbReference type="NCBI Taxonomy" id="323273"/>
    <lineage>
        <taxon>Bacteria</taxon>
        <taxon>Pseudomonadati</taxon>
        <taxon>Bacteroidota</taxon>
        <taxon>Flavobacteriia</taxon>
        <taxon>Flavobacteriales</taxon>
        <taxon>Flavobacteriaceae</taxon>
        <taxon>Nonlabens</taxon>
    </lineage>
</organism>
<accession>A0A090Q5H1</accession>
<dbReference type="Gene3D" id="1.10.10.2910">
    <property type="match status" value="1"/>
</dbReference>
<sequence length="200" mass="23524">MDLLEKYLPKLTVAPIHALLKEFKVQLKIVHERKTRHGDYRRDASGLHHITINSNLNKYRFLITLVHELAHLVAFQKYGRNIQPHGVEWKHTFQKMMIPFLRPDIYPSDLLPVVVKHFKNPRASSDTDALMSIALRRYDPETDKNYIFELPYGSRFVASNGKLYQLGKRLRKRYECLELDSGKMYVFQPNAQVTLMKTNE</sequence>
<dbReference type="Pfam" id="PF10263">
    <property type="entry name" value="SprT-like"/>
    <property type="match status" value="1"/>
</dbReference>
<dbReference type="OrthoDB" id="267364at2"/>
<dbReference type="GO" id="GO:0006950">
    <property type="term" value="P:response to stress"/>
    <property type="evidence" value="ECO:0007669"/>
    <property type="project" value="UniProtKB-ARBA"/>
</dbReference>
<dbReference type="Proteomes" id="UP000029221">
    <property type="component" value="Unassembled WGS sequence"/>
</dbReference>
<gene>
    <name evidence="1" type="ORF">JCM19294_899</name>
</gene>
<reference evidence="1" key="1">
    <citation type="journal article" date="2014" name="Genome Announc.">
        <title>Draft Genome Sequences of Marine Flavobacterium Nonlabens Strains NR17, NR24, NR27, NR32, NR33, and Ara13.</title>
        <authorList>
            <person name="Nakanishi M."/>
            <person name="Meirelles P."/>
            <person name="Suzuki R."/>
            <person name="Takatani N."/>
            <person name="Mino S."/>
            <person name="Suda W."/>
            <person name="Oshima K."/>
            <person name="Hattori M."/>
            <person name="Ohkuma M."/>
            <person name="Hosokawa M."/>
            <person name="Miyashita K."/>
            <person name="Thompson F.L."/>
            <person name="Niwa A."/>
            <person name="Sawabe T."/>
            <person name="Sawabe T."/>
        </authorList>
    </citation>
    <scope>NUCLEOTIDE SEQUENCE [LARGE SCALE GENOMIC DNA]</scope>
    <source>
        <strain evidence="1">JCM 19294</strain>
    </source>
</reference>
<dbReference type="STRING" id="319236.BST91_06900"/>
<evidence type="ECO:0000313" key="2">
    <source>
        <dbReference type="Proteomes" id="UP000029221"/>
    </source>
</evidence>
<accession>A0A2S7TC83</accession>
<dbReference type="RefSeq" id="WP_042280358.1">
    <property type="nucleotide sequence ID" value="NZ_BBML01000010.1"/>
</dbReference>
<name>A0A090Q5H1_9FLAO</name>
<dbReference type="InterPro" id="IPR006640">
    <property type="entry name" value="SprT-like_domain"/>
</dbReference>
<proteinExistence type="predicted"/>
<dbReference type="AlphaFoldDB" id="A0A090Q5H1"/>
<dbReference type="EMBL" id="BBML01000010">
    <property type="protein sequence ID" value="GAK98265.1"/>
    <property type="molecule type" value="Genomic_DNA"/>
</dbReference>
<keyword evidence="2" id="KW-1185">Reference proteome</keyword>
<dbReference type="eggNOG" id="COG3091">
    <property type="taxonomic scope" value="Bacteria"/>
</dbReference>
<comment type="caution">
    <text evidence="1">The sequence shown here is derived from an EMBL/GenBank/DDBJ whole genome shotgun (WGS) entry which is preliminary data.</text>
</comment>